<evidence type="ECO:0000259" key="2">
    <source>
        <dbReference type="Pfam" id="PF13960"/>
    </source>
</evidence>
<gene>
    <name evidence="3" type="ORF">RchiOBHm_Chr4g0403821</name>
</gene>
<dbReference type="Gramene" id="PRQ37549">
    <property type="protein sequence ID" value="PRQ37549"/>
    <property type="gene ID" value="RchiOBHm_Chr4g0403821"/>
</dbReference>
<dbReference type="Proteomes" id="UP000238479">
    <property type="component" value="Chromosome 4"/>
</dbReference>
<keyword evidence="4" id="KW-1185">Reference proteome</keyword>
<evidence type="ECO:0000313" key="4">
    <source>
        <dbReference type="Proteomes" id="UP000238479"/>
    </source>
</evidence>
<feature type="domain" description="DUF4216" evidence="1">
    <location>
        <begin position="527"/>
        <end position="594"/>
    </location>
</feature>
<protein>
    <recommendedName>
        <fullName evidence="5">DUF4218 domain-containing protein</fullName>
    </recommendedName>
</protein>
<sequence length="700" mass="80888">MACPVCNEDTSSYGLRSKICFMAHRRNLRSNHPWRKNKELFNNEFELRPPPKLLSGDDILCQVNRLRPYKPGKHDDNPDKKRKRVDFELNWTKKSIFFELEYWSKLKIRHNLDVMHIEKNICDSVVGTLLGIAGKTKDTVKARLDLQDMGIRDDLHIEKDGSDFKKHTPYYTIVPQQRRPFWQWFKTVKFPEGFASNISRCVKDGKISGLKTHDCHVLLQRLLPVVIRPYLSREVCDAIIELSSFFQQICAKTLIVEDLKRLQTDIVVILCKLEQIFPPAFFDVMVHLAVHLPHEALLGGPVPMRWMFPIERKLGNLKDYVRNKAHPEGSIAEGYIAEESLTFCSMYLKDVETSFSRPERNYDGGETSATLSVFSCSAHMLHGRKTAQWSKKDKDTAFWYILNNCDEVEPFKAEHKEILKRESHLDLEDRQRNSFPTWFKARVNALHKEGSSEVNDELYALSFGPVDTVSTFTGCTVNGIRWHIKQIEETKSVQNSGIMVPGLQGDRASDFYGSLVSVVKVSFICGYSVILFKGQWYNTSPKKRKREGIIRDYHLMSLNTDIQWYSEDPYVLAAQAKQIFYLDDPMLGGAWKVIQKIQHRHVWDVPENEEAFNVESNYDDDIDQEDEVGTAMNVQENIVYSSTHLRRDGVQPETVILSNKDIGQRMSTTNDDFIDDDYIEELQSEDEENSVQSDVDSDLD</sequence>
<dbReference type="PANTHER" id="PTHR48258">
    <property type="entry name" value="DUF4218 DOMAIN-CONTAINING PROTEIN-RELATED"/>
    <property type="match status" value="1"/>
</dbReference>
<proteinExistence type="predicted"/>
<dbReference type="Pfam" id="PF13960">
    <property type="entry name" value="DUF4218"/>
    <property type="match status" value="1"/>
</dbReference>
<name>A0A2P6QTU1_ROSCH</name>
<dbReference type="Pfam" id="PF13952">
    <property type="entry name" value="DUF4216"/>
    <property type="match status" value="1"/>
</dbReference>
<dbReference type="AlphaFoldDB" id="A0A2P6QTU1"/>
<feature type="domain" description="DUF4218" evidence="2">
    <location>
        <begin position="249"/>
        <end position="361"/>
    </location>
</feature>
<reference evidence="3 4" key="1">
    <citation type="journal article" date="2018" name="Nat. Genet.">
        <title>The Rosa genome provides new insights in the design of modern roses.</title>
        <authorList>
            <person name="Bendahmane M."/>
        </authorList>
    </citation>
    <scope>NUCLEOTIDE SEQUENCE [LARGE SCALE GENOMIC DNA]</scope>
    <source>
        <strain evidence="4">cv. Old Blush</strain>
    </source>
</reference>
<dbReference type="InterPro" id="IPR025312">
    <property type="entry name" value="DUF4216"/>
</dbReference>
<dbReference type="PANTHER" id="PTHR48258:SF6">
    <property type="entry name" value="LEUCINE-RICH REPEAT DOMAIN, L DOMAIN-CONTAINING PROTEIN"/>
    <property type="match status" value="1"/>
</dbReference>
<accession>A0A2P6QTU1</accession>
<dbReference type="OMA" id="ENEATHE"/>
<dbReference type="Pfam" id="PF02992">
    <property type="entry name" value="Transposase_21"/>
    <property type="match status" value="1"/>
</dbReference>
<evidence type="ECO:0000313" key="3">
    <source>
        <dbReference type="EMBL" id="PRQ37549.1"/>
    </source>
</evidence>
<comment type="caution">
    <text evidence="3">The sequence shown here is derived from an EMBL/GenBank/DDBJ whole genome shotgun (WGS) entry which is preliminary data.</text>
</comment>
<dbReference type="InterPro" id="IPR004242">
    <property type="entry name" value="Transposase_21"/>
</dbReference>
<evidence type="ECO:0000259" key="1">
    <source>
        <dbReference type="Pfam" id="PF13952"/>
    </source>
</evidence>
<evidence type="ECO:0008006" key="5">
    <source>
        <dbReference type="Google" id="ProtNLM"/>
    </source>
</evidence>
<dbReference type="EMBL" id="PDCK01000042">
    <property type="protein sequence ID" value="PRQ37549.1"/>
    <property type="molecule type" value="Genomic_DNA"/>
</dbReference>
<organism evidence="3 4">
    <name type="scientific">Rosa chinensis</name>
    <name type="common">China rose</name>
    <dbReference type="NCBI Taxonomy" id="74649"/>
    <lineage>
        <taxon>Eukaryota</taxon>
        <taxon>Viridiplantae</taxon>
        <taxon>Streptophyta</taxon>
        <taxon>Embryophyta</taxon>
        <taxon>Tracheophyta</taxon>
        <taxon>Spermatophyta</taxon>
        <taxon>Magnoliopsida</taxon>
        <taxon>eudicotyledons</taxon>
        <taxon>Gunneridae</taxon>
        <taxon>Pentapetalae</taxon>
        <taxon>rosids</taxon>
        <taxon>fabids</taxon>
        <taxon>Rosales</taxon>
        <taxon>Rosaceae</taxon>
        <taxon>Rosoideae</taxon>
        <taxon>Rosoideae incertae sedis</taxon>
        <taxon>Rosa</taxon>
    </lineage>
</organism>
<dbReference type="InterPro" id="IPR025452">
    <property type="entry name" value="DUF4218"/>
</dbReference>